<organism evidence="2 3">
    <name type="scientific">Jeotgalibaca dankookensis</name>
    <dbReference type="NCBI Taxonomy" id="708126"/>
    <lineage>
        <taxon>Bacteria</taxon>
        <taxon>Bacillati</taxon>
        <taxon>Bacillota</taxon>
        <taxon>Bacilli</taxon>
        <taxon>Lactobacillales</taxon>
        <taxon>Carnobacteriaceae</taxon>
        <taxon>Jeotgalibaca</taxon>
    </lineage>
</organism>
<feature type="transmembrane region" description="Helical" evidence="1">
    <location>
        <begin position="175"/>
        <end position="197"/>
    </location>
</feature>
<keyword evidence="1" id="KW-1133">Transmembrane helix</keyword>
<dbReference type="RefSeq" id="WP_062471475.1">
    <property type="nucleotide sequence ID" value="NZ_BBYN01000030.1"/>
</dbReference>
<keyword evidence="3" id="KW-1185">Reference proteome</keyword>
<feature type="transmembrane region" description="Helical" evidence="1">
    <location>
        <begin position="116"/>
        <end position="138"/>
    </location>
</feature>
<dbReference type="STRING" id="708126.BW727_101650"/>
<proteinExistence type="predicted"/>
<accession>A0A1S6IR43</accession>
<dbReference type="KEGG" id="jda:BW727_101650"/>
<evidence type="ECO:0000256" key="1">
    <source>
        <dbReference type="SAM" id="Phobius"/>
    </source>
</evidence>
<dbReference type="AlphaFoldDB" id="A0A1S6IR43"/>
<feature type="transmembrane region" description="Helical" evidence="1">
    <location>
        <begin position="291"/>
        <end position="312"/>
    </location>
</feature>
<reference evidence="2 3" key="1">
    <citation type="journal article" date="2014" name="Int. J. Syst. Evol. Microbiol.">
        <title>Jeotgalibaca dankookensis gen. nov., sp. nov., a member of the family Carnobacteriaceae, isolated from seujeot (Korean traditional food).</title>
        <authorList>
            <person name="Lee D.G."/>
            <person name="Trujillo M.E."/>
            <person name="Kang H."/>
            <person name="Ahn T.Y."/>
        </authorList>
    </citation>
    <scope>NUCLEOTIDE SEQUENCE [LARGE SCALE GENOMIC DNA]</scope>
    <source>
        <strain evidence="2 3">EX-07</strain>
    </source>
</reference>
<feature type="transmembrane region" description="Helical" evidence="1">
    <location>
        <begin position="78"/>
        <end position="104"/>
    </location>
</feature>
<feature type="transmembrane region" description="Helical" evidence="1">
    <location>
        <begin position="217"/>
        <end position="236"/>
    </location>
</feature>
<sequence>MIEKYIYAVTRELPKNAKVETAEKLRELILEKISVLDSEINQEEKIDLVLKELGDPKRLANKYRGKERYLIGPMYFDAYISVLKIVALSIFIGISIASGIAVVFSVGSLVKFTSSYVGTLITSLAQGVMWVTGIFAFIEYSGVSLEKPNQNQKWDPSQLAELPEKKARISRGESIFTIVFTTIILPIFFLSSDRIGFYFKIENQTQFFPLFNLETIPLFRIVIVIIFILTIIVELLKLVKGRWTLRLAITITVLDVLSSLFLISAISSANIWDNGFIRQFESYAILSFDRLITLIVGVIVITTILGAISALYKGYKYGSK</sequence>
<gene>
    <name evidence="2" type="ORF">BW727_101650</name>
</gene>
<protein>
    <submittedName>
        <fullName evidence="2">Uncharacterized protein</fullName>
    </submittedName>
</protein>
<keyword evidence="1" id="KW-0472">Membrane</keyword>
<keyword evidence="1" id="KW-0812">Transmembrane</keyword>
<dbReference type="Proteomes" id="UP000188993">
    <property type="component" value="Chromosome"/>
</dbReference>
<evidence type="ECO:0000313" key="2">
    <source>
        <dbReference type="EMBL" id="AQS54016.1"/>
    </source>
</evidence>
<evidence type="ECO:0000313" key="3">
    <source>
        <dbReference type="Proteomes" id="UP000188993"/>
    </source>
</evidence>
<feature type="transmembrane region" description="Helical" evidence="1">
    <location>
        <begin position="248"/>
        <end position="271"/>
    </location>
</feature>
<name>A0A1S6IR43_9LACT</name>
<dbReference type="EMBL" id="CP019728">
    <property type="protein sequence ID" value="AQS54016.1"/>
    <property type="molecule type" value="Genomic_DNA"/>
</dbReference>
<dbReference type="OrthoDB" id="116789at2"/>